<keyword evidence="3" id="KW-1185">Reference proteome</keyword>
<sequence length="309" mass="34601">MVDNNGGRPNTGIRRVTKKVERRPESSQEADDPTVDGDGQQIQNQDTTRISYKATLMGDFHEAVQHIRMEEGFELHDGDVKRVEEEAFGPWMLVERHHWGKARSNGEPRNSGRRANQGGSRFSILEKEDGLNQDVFSGQVEDMPKVRPKILKPINSDGETSGVNQKKFDDGSSMGHDKVDKVIDVGGFNPVQISNHLNAKNHQAIQFGGIEQSVWKKPPDSSFVDLEIEIVDVEVEVAMEEIVGGLDRDPASISLQVDTTMVTEQFGDHFGLKQMVLQEVFGSYGMNRLRWTFLCYPTVEYEAGPLESS</sequence>
<dbReference type="OrthoDB" id="10371775at2759"/>
<organism evidence="2 3">
    <name type="scientific">Gossypium harknessii</name>
    <dbReference type="NCBI Taxonomy" id="34285"/>
    <lineage>
        <taxon>Eukaryota</taxon>
        <taxon>Viridiplantae</taxon>
        <taxon>Streptophyta</taxon>
        <taxon>Embryophyta</taxon>
        <taxon>Tracheophyta</taxon>
        <taxon>Spermatophyta</taxon>
        <taxon>Magnoliopsida</taxon>
        <taxon>eudicotyledons</taxon>
        <taxon>Gunneridae</taxon>
        <taxon>Pentapetalae</taxon>
        <taxon>rosids</taxon>
        <taxon>malvids</taxon>
        <taxon>Malvales</taxon>
        <taxon>Malvaceae</taxon>
        <taxon>Malvoideae</taxon>
        <taxon>Gossypium</taxon>
    </lineage>
</organism>
<evidence type="ECO:0000313" key="2">
    <source>
        <dbReference type="EMBL" id="MBA0799776.1"/>
    </source>
</evidence>
<gene>
    <name evidence="2" type="ORF">Gohar_010266</name>
</gene>
<comment type="caution">
    <text evidence="2">The sequence shown here is derived from an EMBL/GenBank/DDBJ whole genome shotgun (WGS) entry which is preliminary data.</text>
</comment>
<feature type="compositionally biased region" description="Basic and acidic residues" evidence="1">
    <location>
        <begin position="166"/>
        <end position="175"/>
    </location>
</feature>
<feature type="region of interest" description="Disordered" evidence="1">
    <location>
        <begin position="1"/>
        <end position="45"/>
    </location>
</feature>
<reference evidence="2 3" key="1">
    <citation type="journal article" date="2019" name="Genome Biol. Evol.">
        <title>Insights into the evolution of the New World diploid cottons (Gossypium, subgenus Houzingenia) based on genome sequencing.</title>
        <authorList>
            <person name="Grover C.E."/>
            <person name="Arick M.A. 2nd"/>
            <person name="Thrash A."/>
            <person name="Conover J.L."/>
            <person name="Sanders W.S."/>
            <person name="Peterson D.G."/>
            <person name="Frelichowski J.E."/>
            <person name="Scheffler J.A."/>
            <person name="Scheffler B.E."/>
            <person name="Wendel J.F."/>
        </authorList>
    </citation>
    <scope>NUCLEOTIDE SEQUENCE [LARGE SCALE GENOMIC DNA]</scope>
    <source>
        <strain evidence="2">0</strain>
        <tissue evidence="2">Leaf</tissue>
    </source>
</reference>
<evidence type="ECO:0000256" key="1">
    <source>
        <dbReference type="SAM" id="MobiDB-lite"/>
    </source>
</evidence>
<proteinExistence type="predicted"/>
<protein>
    <submittedName>
        <fullName evidence="2">Uncharacterized protein</fullName>
    </submittedName>
</protein>
<feature type="region of interest" description="Disordered" evidence="1">
    <location>
        <begin position="153"/>
        <end position="175"/>
    </location>
</feature>
<dbReference type="EMBL" id="JABFAD010000006">
    <property type="protein sequence ID" value="MBA0799776.1"/>
    <property type="molecule type" value="Genomic_DNA"/>
</dbReference>
<evidence type="ECO:0000313" key="3">
    <source>
        <dbReference type="Proteomes" id="UP000593560"/>
    </source>
</evidence>
<accession>A0A7J9GQB5</accession>
<dbReference type="AlphaFoldDB" id="A0A7J9GQB5"/>
<dbReference type="Proteomes" id="UP000593560">
    <property type="component" value="Unassembled WGS sequence"/>
</dbReference>
<name>A0A7J9GQB5_9ROSI</name>